<comment type="caution">
    <text evidence="2">The sequence shown here is derived from an EMBL/GenBank/DDBJ whole genome shotgun (WGS) entry which is preliminary data.</text>
</comment>
<proteinExistence type="predicted"/>
<evidence type="ECO:0000256" key="1">
    <source>
        <dbReference type="SAM" id="MobiDB-lite"/>
    </source>
</evidence>
<sequence length="140" mass="14920">MSFSNTTEENILNGLFRSAAFSKPSELWIALLTATPDEASTGNFTTSTGTEVSGGSYARQQLDPSDSNWTDPDGVGYVRNNAKISFPKATADWGTITHAAICTASTNGNVIAYAELTSSKTIETNDVLEFDINALQVSLD</sequence>
<feature type="compositionally biased region" description="Low complexity" evidence="1">
    <location>
        <begin position="45"/>
        <end position="56"/>
    </location>
</feature>
<feature type="region of interest" description="Disordered" evidence="1">
    <location>
        <begin position="41"/>
        <end position="60"/>
    </location>
</feature>
<reference evidence="2 3" key="1">
    <citation type="submission" date="2019-02" db="EMBL/GenBank/DDBJ databases">
        <title>Deep-cultivation of Planctomycetes and their phenomic and genomic characterization uncovers novel biology.</title>
        <authorList>
            <person name="Wiegand S."/>
            <person name="Jogler M."/>
            <person name="Boedeker C."/>
            <person name="Pinto D."/>
            <person name="Vollmers J."/>
            <person name="Rivas-Marin E."/>
            <person name="Kohn T."/>
            <person name="Peeters S.H."/>
            <person name="Heuer A."/>
            <person name="Rast P."/>
            <person name="Oberbeckmann S."/>
            <person name="Bunk B."/>
            <person name="Jeske O."/>
            <person name="Meyerdierks A."/>
            <person name="Storesund J.E."/>
            <person name="Kallscheuer N."/>
            <person name="Luecker S."/>
            <person name="Lage O.M."/>
            <person name="Pohl T."/>
            <person name="Merkel B.J."/>
            <person name="Hornburger P."/>
            <person name="Mueller R.-W."/>
            <person name="Bruemmer F."/>
            <person name="Labrenz M."/>
            <person name="Spormann A.M."/>
            <person name="Op Den Camp H."/>
            <person name="Overmann J."/>
            <person name="Amann R."/>
            <person name="Jetten M.S.M."/>
            <person name="Mascher T."/>
            <person name="Medema M.H."/>
            <person name="Devos D.P."/>
            <person name="Kaster A.-K."/>
            <person name="Ovreas L."/>
            <person name="Rohde M."/>
            <person name="Galperin M.Y."/>
            <person name="Jogler C."/>
        </authorList>
    </citation>
    <scope>NUCLEOTIDE SEQUENCE [LARGE SCALE GENOMIC DNA]</scope>
    <source>
        <strain evidence="2 3">Pan54</strain>
    </source>
</reference>
<dbReference type="InterPro" id="IPR056908">
    <property type="entry name" value="Gp80-like"/>
</dbReference>
<gene>
    <name evidence="2" type="ORF">Pan54_50170</name>
</gene>
<dbReference type="OrthoDB" id="80685at2"/>
<dbReference type="AlphaFoldDB" id="A0A5C5XM26"/>
<evidence type="ECO:0000313" key="2">
    <source>
        <dbReference type="EMBL" id="TWT64256.1"/>
    </source>
</evidence>
<evidence type="ECO:0000313" key="3">
    <source>
        <dbReference type="Proteomes" id="UP000316095"/>
    </source>
</evidence>
<organism evidence="2 3">
    <name type="scientific">Rubinisphaera italica</name>
    <dbReference type="NCBI Taxonomy" id="2527969"/>
    <lineage>
        <taxon>Bacteria</taxon>
        <taxon>Pseudomonadati</taxon>
        <taxon>Planctomycetota</taxon>
        <taxon>Planctomycetia</taxon>
        <taxon>Planctomycetales</taxon>
        <taxon>Planctomycetaceae</taxon>
        <taxon>Rubinisphaera</taxon>
    </lineage>
</organism>
<dbReference type="Pfam" id="PF23140">
    <property type="entry name" value="Gp80"/>
    <property type="match status" value="1"/>
</dbReference>
<accession>A0A5C5XM26</accession>
<dbReference type="Proteomes" id="UP000316095">
    <property type="component" value="Unassembled WGS sequence"/>
</dbReference>
<protein>
    <submittedName>
        <fullName evidence="2">Uncharacterized protein</fullName>
    </submittedName>
</protein>
<keyword evidence="3" id="KW-1185">Reference proteome</keyword>
<dbReference type="EMBL" id="SJPG01000001">
    <property type="protein sequence ID" value="TWT64256.1"/>
    <property type="molecule type" value="Genomic_DNA"/>
</dbReference>
<name>A0A5C5XM26_9PLAN</name>
<dbReference type="RefSeq" id="WP_146505982.1">
    <property type="nucleotide sequence ID" value="NZ_SJPG01000001.1"/>
</dbReference>